<accession>A0A8S5LZM2</accession>
<proteinExistence type="predicted"/>
<sequence>MEFCSPPKMAPLSQKQGTFYILTTNSTKF</sequence>
<organism evidence="1">
    <name type="scientific">Siphoviridae sp. ctuvC1</name>
    <dbReference type="NCBI Taxonomy" id="2826507"/>
    <lineage>
        <taxon>Viruses</taxon>
        <taxon>Duplodnaviria</taxon>
        <taxon>Heunggongvirae</taxon>
        <taxon>Uroviricota</taxon>
        <taxon>Caudoviricetes</taxon>
    </lineage>
</organism>
<dbReference type="EMBL" id="BK014784">
    <property type="protein sequence ID" value="DAD75505.1"/>
    <property type="molecule type" value="Genomic_DNA"/>
</dbReference>
<name>A0A8S5LZM2_9CAUD</name>
<protein>
    <submittedName>
        <fullName evidence="1">Uncharacterized protein</fullName>
    </submittedName>
</protein>
<evidence type="ECO:0000313" key="1">
    <source>
        <dbReference type="EMBL" id="DAD75505.1"/>
    </source>
</evidence>
<reference evidence="1" key="1">
    <citation type="journal article" date="2021" name="Proc. Natl. Acad. Sci. U.S.A.">
        <title>A Catalog of Tens of Thousands of Viruses from Human Metagenomes Reveals Hidden Associations with Chronic Diseases.</title>
        <authorList>
            <person name="Tisza M.J."/>
            <person name="Buck C.B."/>
        </authorList>
    </citation>
    <scope>NUCLEOTIDE SEQUENCE</scope>
    <source>
        <strain evidence="1">CtuvC1</strain>
    </source>
</reference>